<dbReference type="KEGG" id="mpd:MCP_0299"/>
<feature type="binding site" evidence="4">
    <location>
        <position position="186"/>
    </location>
    <ligand>
        <name>Zn(2+)</name>
        <dbReference type="ChEBI" id="CHEBI:29105"/>
    </ligand>
</feature>
<keyword evidence="1 3" id="KW-0129">CBS domain</keyword>
<feature type="binding site" evidence="4">
    <location>
        <position position="167"/>
    </location>
    <ligand>
        <name>Zn(2+)</name>
        <dbReference type="ChEBI" id="CHEBI:29105"/>
    </ligand>
</feature>
<dbReference type="PANTHER" id="PTHR43080:SF2">
    <property type="entry name" value="CBS DOMAIN-CONTAINING PROTEIN"/>
    <property type="match status" value="1"/>
</dbReference>
<dbReference type="GO" id="GO:0009086">
    <property type="term" value="P:methionine biosynthetic process"/>
    <property type="evidence" value="ECO:0007669"/>
    <property type="project" value="UniProtKB-KW"/>
</dbReference>
<dbReference type="Pfam" id="PF00571">
    <property type="entry name" value="CBS"/>
    <property type="match status" value="2"/>
</dbReference>
<protein>
    <recommendedName>
        <fullName evidence="9">CBS domain-containing protein</fullName>
    </recommendedName>
</protein>
<dbReference type="Proteomes" id="UP000001882">
    <property type="component" value="Chromosome"/>
</dbReference>
<evidence type="ECO:0000256" key="1">
    <source>
        <dbReference type="ARBA" id="ARBA00023122"/>
    </source>
</evidence>
<dbReference type="EMBL" id="AP011532">
    <property type="protein sequence ID" value="BAI60371.1"/>
    <property type="molecule type" value="Genomic_DNA"/>
</dbReference>
<dbReference type="SMART" id="SM00116">
    <property type="entry name" value="CBS"/>
    <property type="match status" value="2"/>
</dbReference>
<keyword evidence="8" id="KW-1185">Reference proteome</keyword>
<feature type="binding site" evidence="4">
    <location>
        <position position="170"/>
    </location>
    <ligand>
        <name>Fe cation</name>
        <dbReference type="ChEBI" id="CHEBI:24875"/>
    </ligand>
</feature>
<evidence type="ECO:0000259" key="5">
    <source>
        <dbReference type="PROSITE" id="PS51371"/>
    </source>
</evidence>
<dbReference type="SUPFAM" id="SSF54631">
    <property type="entry name" value="CBS-domain pair"/>
    <property type="match status" value="1"/>
</dbReference>
<sequence>METDLSVSDVMSRRLITADVAQTADRLARTMAETQVGCIIITRDNHPVGIVTERDMVVKLIAENAQPSKVKAQDIMSTPLITIPPDKSVELALREMARRRIRRLPVVQGRKLIGLVSDSDLLSVSSELSEILRDVIRQNNPEGDMGQTIPDWEQEERNPSVFVQGICEVCQSFQESLENIDGTYVCMRCREELPFYQ</sequence>
<dbReference type="PROSITE" id="PS51901">
    <property type="entry name" value="ACP_MB"/>
    <property type="match status" value="1"/>
</dbReference>
<dbReference type="InterPro" id="IPR046342">
    <property type="entry name" value="CBS_dom_sf"/>
</dbReference>
<keyword evidence="2" id="KW-0028">Amino-acid biosynthesis</keyword>
<dbReference type="InterPro" id="IPR051257">
    <property type="entry name" value="Diverse_CBS-Domain"/>
</dbReference>
<feature type="binding site" evidence="4">
    <location>
        <position position="189"/>
    </location>
    <ligand>
        <name>Fe cation</name>
        <dbReference type="ChEBI" id="CHEBI:24875"/>
    </ligand>
</feature>
<name>D1YV99_METPS</name>
<feature type="domain" description="CBS" evidence="5">
    <location>
        <begin position="11"/>
        <end position="68"/>
    </location>
</feature>
<reference evidence="7 8" key="1">
    <citation type="journal article" date="2007" name="Appl. Environ. Microbiol.">
        <title>Isolation of key methanogens for global methane emission from rice paddy fields: a novel isolate affiliated with the clone cluster rice cluster I.</title>
        <authorList>
            <person name="Sakai S."/>
            <person name="Imachi H."/>
            <person name="Sekiguchi Y."/>
            <person name="Ohashi A."/>
            <person name="Harada H."/>
            <person name="Kamagata Y."/>
        </authorList>
    </citation>
    <scope>NUCLEOTIDE SEQUENCE [LARGE SCALE GENOMIC DNA]</scope>
    <source>
        <strain evidence="8">DSM 17711 / JCM 13418 / NBRC 101707 / SANAE</strain>
    </source>
</reference>
<keyword evidence="4" id="KW-0862">Zinc</keyword>
<feature type="binding site" evidence="4">
    <location>
        <position position="186"/>
    </location>
    <ligand>
        <name>Fe cation</name>
        <dbReference type="ChEBI" id="CHEBI:24875"/>
    </ligand>
</feature>
<feature type="binding site" evidence="4">
    <location>
        <position position="170"/>
    </location>
    <ligand>
        <name>Zn(2+)</name>
        <dbReference type="ChEBI" id="CHEBI:29105"/>
    </ligand>
</feature>
<dbReference type="eggNOG" id="arCOG00606">
    <property type="taxonomic scope" value="Archaea"/>
</dbReference>
<keyword evidence="2" id="KW-0486">Methionine biosynthesis</keyword>
<dbReference type="InterPro" id="IPR000644">
    <property type="entry name" value="CBS_dom"/>
</dbReference>
<dbReference type="Gene3D" id="3.10.580.10">
    <property type="entry name" value="CBS-domain"/>
    <property type="match status" value="1"/>
</dbReference>
<evidence type="ECO:0000313" key="7">
    <source>
        <dbReference type="EMBL" id="BAI60371.1"/>
    </source>
</evidence>
<keyword evidence="4" id="KW-0408">Iron</keyword>
<feature type="domain" description="CBS" evidence="5">
    <location>
        <begin position="76"/>
        <end position="135"/>
    </location>
</feature>
<evidence type="ECO:0000313" key="8">
    <source>
        <dbReference type="Proteomes" id="UP000001882"/>
    </source>
</evidence>
<dbReference type="OrthoDB" id="43333at2157"/>
<dbReference type="STRING" id="304371.MCP_0299"/>
<evidence type="ECO:0000259" key="6">
    <source>
        <dbReference type="PROSITE" id="PS51901"/>
    </source>
</evidence>
<reference evidence="8" key="3">
    <citation type="journal article" date="2011" name="PLoS ONE">
        <title>Genome sequence of a mesophilic hydrogenotrophic methanogen Methanocella paludicola, the first cultivated representative of the order Methanocellales.</title>
        <authorList>
            <person name="Sakai S."/>
            <person name="Takaki Y."/>
            <person name="Shimamura S."/>
            <person name="Sekine M."/>
            <person name="Tajima T."/>
            <person name="Kosugi H."/>
            <person name="Ichikawa N."/>
            <person name="Tasumi E."/>
            <person name="Hiraki A.T."/>
            <person name="Shimizu A."/>
            <person name="Kato Y."/>
            <person name="Nishiko R."/>
            <person name="Mori K."/>
            <person name="Fujita N."/>
            <person name="Imachi H."/>
            <person name="Takai K."/>
        </authorList>
    </citation>
    <scope>NUCLEOTIDE SEQUENCE [LARGE SCALE GENOMIC DNA]</scope>
    <source>
        <strain evidence="8">DSM 17711 / JCM 13418 / NBRC 101707 / SANAE</strain>
    </source>
</reference>
<dbReference type="PANTHER" id="PTHR43080">
    <property type="entry name" value="CBS DOMAIN-CONTAINING PROTEIN CBSX3, MITOCHONDRIAL"/>
    <property type="match status" value="1"/>
</dbReference>
<feature type="binding site" evidence="4">
    <location>
        <position position="189"/>
    </location>
    <ligand>
        <name>Zn(2+)</name>
        <dbReference type="ChEBI" id="CHEBI:29105"/>
    </ligand>
</feature>
<feature type="domain" description="ACP-type MB" evidence="6">
    <location>
        <begin position="162"/>
        <end position="196"/>
    </location>
</feature>
<dbReference type="GO" id="GO:0046872">
    <property type="term" value="F:metal ion binding"/>
    <property type="evidence" value="ECO:0007669"/>
    <property type="project" value="UniProtKB-KW"/>
</dbReference>
<dbReference type="PROSITE" id="PS51371">
    <property type="entry name" value="CBS"/>
    <property type="match status" value="2"/>
</dbReference>
<proteinExistence type="predicted"/>
<evidence type="ECO:0008006" key="9">
    <source>
        <dbReference type="Google" id="ProtNLM"/>
    </source>
</evidence>
<evidence type="ECO:0000256" key="4">
    <source>
        <dbReference type="PROSITE-ProRule" id="PRU01249"/>
    </source>
</evidence>
<accession>D1YV99</accession>
<gene>
    <name evidence="7" type="ordered locus">MCP_0299</name>
</gene>
<dbReference type="AlphaFoldDB" id="D1YV99"/>
<evidence type="ECO:0000256" key="2">
    <source>
        <dbReference type="ARBA" id="ARBA00023167"/>
    </source>
</evidence>
<organism evidence="7 8">
    <name type="scientific">Methanocella paludicola (strain DSM 17711 / JCM 13418 / NBRC 101707 / SANAE)</name>
    <dbReference type="NCBI Taxonomy" id="304371"/>
    <lineage>
        <taxon>Archaea</taxon>
        <taxon>Methanobacteriati</taxon>
        <taxon>Methanobacteriota</taxon>
        <taxon>Stenosarchaea group</taxon>
        <taxon>Methanomicrobia</taxon>
        <taxon>Methanocellales</taxon>
        <taxon>Methanocellaceae</taxon>
        <taxon>Methanocella</taxon>
    </lineage>
</organism>
<feature type="binding site" evidence="4">
    <location>
        <position position="167"/>
    </location>
    <ligand>
        <name>Fe cation</name>
        <dbReference type="ChEBI" id="CHEBI:24875"/>
    </ligand>
</feature>
<dbReference type="InterPro" id="IPR044065">
    <property type="entry name" value="ACP_MB"/>
</dbReference>
<evidence type="ECO:0000256" key="3">
    <source>
        <dbReference type="PROSITE-ProRule" id="PRU00703"/>
    </source>
</evidence>
<keyword evidence="4" id="KW-0479">Metal-binding</keyword>
<dbReference type="InParanoid" id="D1YV99"/>
<reference evidence="7 8" key="2">
    <citation type="journal article" date="2008" name="Int. J. Syst. Evol. Microbiol.">
        <title>Methanocella paludicola gen. nov., sp. nov., a methane-producing archaeon, the first isolate of the lineage 'Rice Cluster I', and proposal of the new archaeal order Methanocellales ord. nov.</title>
        <authorList>
            <person name="Sakai S."/>
            <person name="Imachi H."/>
            <person name="Hanada S."/>
            <person name="Ohashi A."/>
            <person name="Harada H."/>
            <person name="Kamagata Y."/>
        </authorList>
    </citation>
    <scope>NUCLEOTIDE SEQUENCE [LARGE SCALE GENOMIC DNA]</scope>
    <source>
        <strain evidence="8">DSM 17711 / JCM 13418 / NBRC 101707 / SANAE</strain>
    </source>
</reference>